<comment type="caution">
    <text evidence="2">The sequence shown here is derived from an EMBL/GenBank/DDBJ whole genome shotgun (WGS) entry which is preliminary data.</text>
</comment>
<dbReference type="EMBL" id="BAAALM010000015">
    <property type="protein sequence ID" value="GAA1213270.1"/>
    <property type="molecule type" value="Genomic_DNA"/>
</dbReference>
<dbReference type="SUPFAM" id="SSF46785">
    <property type="entry name" value="Winged helix' DNA-binding domain"/>
    <property type="match status" value="1"/>
</dbReference>
<evidence type="ECO:0000313" key="3">
    <source>
        <dbReference type="Proteomes" id="UP001500467"/>
    </source>
</evidence>
<dbReference type="Gene3D" id="1.10.10.10">
    <property type="entry name" value="Winged helix-like DNA-binding domain superfamily/Winged helix DNA-binding domain"/>
    <property type="match status" value="1"/>
</dbReference>
<accession>A0ABP4G8L7</accession>
<dbReference type="InterPro" id="IPR039422">
    <property type="entry name" value="MarR/SlyA-like"/>
</dbReference>
<dbReference type="SMART" id="SM00347">
    <property type="entry name" value="HTH_MARR"/>
    <property type="match status" value="1"/>
</dbReference>
<evidence type="ECO:0000313" key="2">
    <source>
        <dbReference type="EMBL" id="GAA1213270.1"/>
    </source>
</evidence>
<dbReference type="Proteomes" id="UP001500467">
    <property type="component" value="Unassembled WGS sequence"/>
</dbReference>
<dbReference type="PROSITE" id="PS50995">
    <property type="entry name" value="HTH_MARR_2"/>
    <property type="match status" value="1"/>
</dbReference>
<dbReference type="Pfam" id="PF12802">
    <property type="entry name" value="MarR_2"/>
    <property type="match status" value="1"/>
</dbReference>
<feature type="domain" description="HTH marR-type" evidence="1">
    <location>
        <begin position="18"/>
        <end position="151"/>
    </location>
</feature>
<organism evidence="2 3">
    <name type="scientific">Prauserella alba</name>
    <dbReference type="NCBI Taxonomy" id="176898"/>
    <lineage>
        <taxon>Bacteria</taxon>
        <taxon>Bacillati</taxon>
        <taxon>Actinomycetota</taxon>
        <taxon>Actinomycetes</taxon>
        <taxon>Pseudonocardiales</taxon>
        <taxon>Pseudonocardiaceae</taxon>
        <taxon>Prauserella</taxon>
    </lineage>
</organism>
<dbReference type="InterPro" id="IPR036390">
    <property type="entry name" value="WH_DNA-bd_sf"/>
</dbReference>
<protein>
    <submittedName>
        <fullName evidence="2">MarR family winged helix-turn-helix transcriptional regulator</fullName>
    </submittedName>
</protein>
<dbReference type="PANTHER" id="PTHR33164:SF106">
    <property type="entry name" value="TRANSCRIPTIONAL REGULATORY PROTEIN"/>
    <property type="match status" value="1"/>
</dbReference>
<reference evidence="3" key="1">
    <citation type="journal article" date="2019" name="Int. J. Syst. Evol. Microbiol.">
        <title>The Global Catalogue of Microorganisms (GCM) 10K type strain sequencing project: providing services to taxonomists for standard genome sequencing and annotation.</title>
        <authorList>
            <consortium name="The Broad Institute Genomics Platform"/>
            <consortium name="The Broad Institute Genome Sequencing Center for Infectious Disease"/>
            <person name="Wu L."/>
            <person name="Ma J."/>
        </authorList>
    </citation>
    <scope>NUCLEOTIDE SEQUENCE [LARGE SCALE GENOMIC DNA]</scope>
    <source>
        <strain evidence="3">JCM 13022</strain>
    </source>
</reference>
<proteinExistence type="predicted"/>
<dbReference type="PANTHER" id="PTHR33164">
    <property type="entry name" value="TRANSCRIPTIONAL REGULATOR, MARR FAMILY"/>
    <property type="match status" value="1"/>
</dbReference>
<dbReference type="InterPro" id="IPR036388">
    <property type="entry name" value="WH-like_DNA-bd_sf"/>
</dbReference>
<dbReference type="InterPro" id="IPR000835">
    <property type="entry name" value="HTH_MarR-typ"/>
</dbReference>
<evidence type="ECO:0000259" key="1">
    <source>
        <dbReference type="PROSITE" id="PS50995"/>
    </source>
</evidence>
<sequence length="168" mass="18023">MQVDFLATMAAVVDERTGRAVGLELRRVLQAGREMQAALARRLGVRVTDVQAMDHVAATDEPLGTVELGDRLGMRSASAAALVSRLIEAGHVVRESHPADRRRVVLTPTVHGRAEVRDQLAPMLDELTAVIGALDDAEAATVLRFLQQAGAVMRSYAASDTGEEDRGD</sequence>
<name>A0ABP4G8L7_9PSEU</name>
<gene>
    <name evidence="2" type="ORF">GCM10009675_38660</name>
</gene>
<keyword evidence="3" id="KW-1185">Reference proteome</keyword>